<protein>
    <submittedName>
        <fullName evidence="2">Uncharacterized protein</fullName>
    </submittedName>
</protein>
<dbReference type="OrthoDB" id="1094214at2"/>
<sequence>MQKELTSMVVALNKDIKKAWDVVSEIEYATPYQDENGENPVADANYHYLEFLNRGIYIKLCIALTHVGAMEVLNDLREDFKTWNLKGVDMPYWAEGLTCPATSRLSQYVDGLASLLYEEVGTPGLGLAIEITKLQRILLGTPTLILHSKIEPSNEKEIRVKMYELLIHYYPDTVREIPISKVSKTYKPDIGIKSLKTAVEYKFCDSADELKTAIGGVYEDIMGYNGSADWTTFFAVFYMTDPYMTQAQVEAEFEMAGAPHNWKPLLVTGQGQRAKSRRKRKEEAKESDGTNSPNCELQATDVTPLE</sequence>
<evidence type="ECO:0000256" key="1">
    <source>
        <dbReference type="SAM" id="MobiDB-lite"/>
    </source>
</evidence>
<feature type="compositionally biased region" description="Polar residues" evidence="1">
    <location>
        <begin position="289"/>
        <end position="306"/>
    </location>
</feature>
<accession>A0A1T4Z2Y1</accession>
<name>A0A1T4Z2Y1_9BACT</name>
<dbReference type="RefSeq" id="WP_078815984.1">
    <property type="nucleotide sequence ID" value="NZ_FUYE01000026.1"/>
</dbReference>
<reference evidence="3" key="1">
    <citation type="submission" date="2017-02" db="EMBL/GenBank/DDBJ databases">
        <authorList>
            <person name="Varghese N."/>
            <person name="Submissions S."/>
        </authorList>
    </citation>
    <scope>NUCLEOTIDE SEQUENCE [LARGE SCALE GENOMIC DNA]</scope>
    <source>
        <strain evidence="3">ATCC 700200</strain>
    </source>
</reference>
<evidence type="ECO:0000313" key="2">
    <source>
        <dbReference type="EMBL" id="SKB08198.1"/>
    </source>
</evidence>
<gene>
    <name evidence="2" type="ORF">SAMN02745166_04872</name>
</gene>
<dbReference type="EMBL" id="FUYE01000026">
    <property type="protein sequence ID" value="SKB08198.1"/>
    <property type="molecule type" value="Genomic_DNA"/>
</dbReference>
<dbReference type="AlphaFoldDB" id="A0A1T4Z2Y1"/>
<feature type="region of interest" description="Disordered" evidence="1">
    <location>
        <begin position="267"/>
        <end position="306"/>
    </location>
</feature>
<evidence type="ECO:0000313" key="3">
    <source>
        <dbReference type="Proteomes" id="UP000190774"/>
    </source>
</evidence>
<dbReference type="Proteomes" id="UP000190774">
    <property type="component" value="Unassembled WGS sequence"/>
</dbReference>
<organism evidence="2 3">
    <name type="scientific">Prosthecobacter debontii</name>
    <dbReference type="NCBI Taxonomy" id="48467"/>
    <lineage>
        <taxon>Bacteria</taxon>
        <taxon>Pseudomonadati</taxon>
        <taxon>Verrucomicrobiota</taxon>
        <taxon>Verrucomicrobiia</taxon>
        <taxon>Verrucomicrobiales</taxon>
        <taxon>Verrucomicrobiaceae</taxon>
        <taxon>Prosthecobacter</taxon>
    </lineage>
</organism>
<proteinExistence type="predicted"/>
<keyword evidence="3" id="KW-1185">Reference proteome</keyword>